<feature type="domain" description="KIB1-4 beta-propeller" evidence="1">
    <location>
        <begin position="99"/>
        <end position="182"/>
    </location>
</feature>
<dbReference type="Proteomes" id="UP000541444">
    <property type="component" value="Unassembled WGS sequence"/>
</dbReference>
<evidence type="ECO:0000313" key="2">
    <source>
        <dbReference type="EMBL" id="KAF6152412.1"/>
    </source>
</evidence>
<evidence type="ECO:0000259" key="1">
    <source>
        <dbReference type="Pfam" id="PF03478"/>
    </source>
</evidence>
<gene>
    <name evidence="2" type="ORF">GIB67_038035</name>
</gene>
<proteinExistence type="predicted"/>
<dbReference type="OrthoDB" id="642536at2759"/>
<dbReference type="EMBL" id="JACGCM010001633">
    <property type="protein sequence ID" value="KAF6152412.1"/>
    <property type="molecule type" value="Genomic_DNA"/>
</dbReference>
<keyword evidence="3" id="KW-1185">Reference proteome</keyword>
<dbReference type="AlphaFoldDB" id="A0A7J7MC54"/>
<organism evidence="2 3">
    <name type="scientific">Kingdonia uniflora</name>
    <dbReference type="NCBI Taxonomy" id="39325"/>
    <lineage>
        <taxon>Eukaryota</taxon>
        <taxon>Viridiplantae</taxon>
        <taxon>Streptophyta</taxon>
        <taxon>Embryophyta</taxon>
        <taxon>Tracheophyta</taxon>
        <taxon>Spermatophyta</taxon>
        <taxon>Magnoliopsida</taxon>
        <taxon>Ranunculales</taxon>
        <taxon>Circaeasteraceae</taxon>
        <taxon>Kingdonia</taxon>
    </lineage>
</organism>
<accession>A0A7J7MC54</accession>
<dbReference type="Pfam" id="PF03478">
    <property type="entry name" value="Beta-prop_KIB1-4"/>
    <property type="match status" value="1"/>
</dbReference>
<dbReference type="InterPro" id="IPR005174">
    <property type="entry name" value="KIB1-4_b-propeller"/>
</dbReference>
<reference evidence="2 3" key="1">
    <citation type="journal article" date="2020" name="IScience">
        <title>Genome Sequencing of the Endangered Kingdonia uniflora (Circaeasteraceae, Ranunculales) Reveals Potential Mechanisms of Evolutionary Specialization.</title>
        <authorList>
            <person name="Sun Y."/>
            <person name="Deng T."/>
            <person name="Zhang A."/>
            <person name="Moore M.J."/>
            <person name="Landis J.B."/>
            <person name="Lin N."/>
            <person name="Zhang H."/>
            <person name="Zhang X."/>
            <person name="Huang J."/>
            <person name="Zhang X."/>
            <person name="Sun H."/>
            <person name="Wang H."/>
        </authorList>
    </citation>
    <scope>NUCLEOTIDE SEQUENCE [LARGE SCALE GENOMIC DNA]</scope>
    <source>
        <strain evidence="2">TB1705</strain>
        <tissue evidence="2">Leaf</tissue>
    </source>
</reference>
<protein>
    <recommendedName>
        <fullName evidence="1">KIB1-4 beta-propeller domain-containing protein</fullName>
    </recommendedName>
</protein>
<sequence>MVADWSQLPKELLELVAKRIPITVSDNVRFCGVCSFWREVGVEQRVHFPNQLPGLMVKGGDITKRIFLECTPVDDGGGEGGSWYEFIKQTTILVPHVFACSGSSHGWLVLIDDELNMHLLNPFSREEIQLPSVTPHDPHYGSYRFNKWYMTKAILSSNPTTSPHTYVLVIYHMTIYICKLGDK</sequence>
<evidence type="ECO:0000313" key="3">
    <source>
        <dbReference type="Proteomes" id="UP000541444"/>
    </source>
</evidence>
<name>A0A7J7MC54_9MAGN</name>
<comment type="caution">
    <text evidence="2">The sequence shown here is derived from an EMBL/GenBank/DDBJ whole genome shotgun (WGS) entry which is preliminary data.</text>
</comment>
<dbReference type="Gene3D" id="1.20.1280.50">
    <property type="match status" value="1"/>
</dbReference>
<dbReference type="PANTHER" id="PTHR44259:SF114">
    <property type="entry name" value="OS06G0707300 PROTEIN"/>
    <property type="match status" value="1"/>
</dbReference>
<dbReference type="PANTHER" id="PTHR44259">
    <property type="entry name" value="OS07G0183000 PROTEIN-RELATED"/>
    <property type="match status" value="1"/>
</dbReference>
<dbReference type="InterPro" id="IPR050942">
    <property type="entry name" value="F-box_BR-signaling"/>
</dbReference>